<dbReference type="PROSITE" id="PS50082">
    <property type="entry name" value="WD_REPEATS_2"/>
    <property type="match status" value="1"/>
</dbReference>
<dbReference type="InterPro" id="IPR036322">
    <property type="entry name" value="WD40_repeat_dom_sf"/>
</dbReference>
<dbReference type="SMART" id="SM00320">
    <property type="entry name" value="WD40"/>
    <property type="match status" value="2"/>
</dbReference>
<dbReference type="AlphaFoldDB" id="A0AAW1NKZ6"/>
<accession>A0AAW1NKZ6</accession>
<evidence type="ECO:0000259" key="3">
    <source>
        <dbReference type="SMART" id="SM01026"/>
    </source>
</evidence>
<keyword evidence="5" id="KW-1185">Reference proteome</keyword>
<dbReference type="PANTHER" id="PTHR44662:SF1">
    <property type="entry name" value="WD REPEAT-CONTAINING PROTEIN 81"/>
    <property type="match status" value="1"/>
</dbReference>
<feature type="repeat" description="WD" evidence="1">
    <location>
        <begin position="530"/>
        <end position="572"/>
    </location>
</feature>
<evidence type="ECO:0000313" key="5">
    <source>
        <dbReference type="Proteomes" id="UP001465755"/>
    </source>
</evidence>
<dbReference type="InterPro" id="IPR052651">
    <property type="entry name" value="WDR81"/>
</dbReference>
<comment type="caution">
    <text evidence="4">The sequence shown here is derived from an EMBL/GenBank/DDBJ whole genome shotgun (WGS) entry which is preliminary data.</text>
</comment>
<feature type="domain" description="BEACH" evidence="3">
    <location>
        <begin position="2"/>
        <end position="203"/>
    </location>
</feature>
<proteinExistence type="predicted"/>
<dbReference type="Gene3D" id="2.130.10.10">
    <property type="entry name" value="YVTN repeat-like/Quinoprotein amine dehydrogenase"/>
    <property type="match status" value="1"/>
</dbReference>
<dbReference type="EMBL" id="JALJOQ010000199">
    <property type="protein sequence ID" value="KAK9789958.1"/>
    <property type="molecule type" value="Genomic_DNA"/>
</dbReference>
<keyword evidence="1" id="KW-0853">WD repeat</keyword>
<evidence type="ECO:0000256" key="1">
    <source>
        <dbReference type="PROSITE-ProRule" id="PRU00221"/>
    </source>
</evidence>
<dbReference type="PANTHER" id="PTHR44662">
    <property type="entry name" value="WD REPEAT-CONTAINING PROTEIN 81"/>
    <property type="match status" value="1"/>
</dbReference>
<evidence type="ECO:0000256" key="2">
    <source>
        <dbReference type="SAM" id="MobiDB-lite"/>
    </source>
</evidence>
<protein>
    <recommendedName>
        <fullName evidence="3">BEACH domain-containing protein</fullName>
    </recommendedName>
</protein>
<dbReference type="Pfam" id="PF02138">
    <property type="entry name" value="Beach"/>
    <property type="match status" value="1"/>
</dbReference>
<gene>
    <name evidence="4" type="ORF">WJX73_004390</name>
</gene>
<reference evidence="4 5" key="1">
    <citation type="journal article" date="2024" name="Nat. Commun.">
        <title>Phylogenomics reveals the evolutionary origins of lichenization in chlorophyte algae.</title>
        <authorList>
            <person name="Puginier C."/>
            <person name="Libourel C."/>
            <person name="Otte J."/>
            <person name="Skaloud P."/>
            <person name="Haon M."/>
            <person name="Grisel S."/>
            <person name="Petersen M."/>
            <person name="Berrin J.G."/>
            <person name="Delaux P.M."/>
            <person name="Dal Grande F."/>
            <person name="Keller J."/>
        </authorList>
    </citation>
    <scope>NUCLEOTIDE SEQUENCE [LARGE SCALE GENOMIC DNA]</scope>
    <source>
        <strain evidence="4 5">SAG 2036</strain>
    </source>
</reference>
<dbReference type="InterPro" id="IPR015943">
    <property type="entry name" value="WD40/YVTN_repeat-like_dom_sf"/>
</dbReference>
<dbReference type="InterPro" id="IPR001680">
    <property type="entry name" value="WD40_rpt"/>
</dbReference>
<feature type="region of interest" description="Disordered" evidence="2">
    <location>
        <begin position="303"/>
        <end position="329"/>
    </location>
</feature>
<dbReference type="SMART" id="SM01026">
    <property type="entry name" value="Beach"/>
    <property type="match status" value="1"/>
</dbReference>
<dbReference type="SUPFAM" id="SSF50978">
    <property type="entry name" value="WD40 repeat-like"/>
    <property type="match status" value="1"/>
</dbReference>
<dbReference type="InterPro" id="IPR036372">
    <property type="entry name" value="BEACH_dom_sf"/>
</dbReference>
<organism evidence="4 5">
    <name type="scientific">Symbiochloris irregularis</name>
    <dbReference type="NCBI Taxonomy" id="706552"/>
    <lineage>
        <taxon>Eukaryota</taxon>
        <taxon>Viridiplantae</taxon>
        <taxon>Chlorophyta</taxon>
        <taxon>core chlorophytes</taxon>
        <taxon>Trebouxiophyceae</taxon>
        <taxon>Trebouxiales</taxon>
        <taxon>Trebouxiaceae</taxon>
        <taxon>Symbiochloris</taxon>
    </lineage>
</organism>
<dbReference type="Proteomes" id="UP001465755">
    <property type="component" value="Unassembled WGS sequence"/>
</dbReference>
<dbReference type="SUPFAM" id="SSF81837">
    <property type="entry name" value="BEACH domain"/>
    <property type="match status" value="1"/>
</dbReference>
<name>A0AAW1NKZ6_9CHLO</name>
<dbReference type="Gene3D" id="1.10.1540.10">
    <property type="entry name" value="BEACH domain"/>
    <property type="match status" value="1"/>
</dbReference>
<sequence length="671" mass="71629">MTKRWCERQVSNLHYLLQLNHLAGRRMGDSRFHPLVPWILDMTVDPETSAQDGEMLPAGWRDLSCSKWRLTKGDEQLDFTYASSDPPHHISDEALSELTYCIYKARRLPQDLLEACVRSTFAANEYPASMQRLYEWSPDECIPEFYTDASLLQSLHAEMPDLTVPAWAADAAGFVRKHRMALESEDGDAVWACSMQALGAVCRMLPAPAILQQVVQPLLVALPKGPHVALALVNLAHDSLSVQEAVVGAGQLFYNEACIPENAAGCFVAAGKQTLQGRTAAAGQAEHTARLIEGVGWLAPRSGPSAAARGRGSLPHAETLGGQAAPGTSAAADWQWLPPGHLDLPLSSADMWSTPASSALTGESWWQRPWRLSTVVIGSWRAHKEGLHLLAAHDDEESVVTAGRGIIEGRDCEVLRCWRLSDTTAGVQYSGHGAAALQFGGPAQAASQGRHARRRDEQPEFTGWVPKHRLQKPGHVDAGRGASLACWPGGQASGSVSCLSCGHPSLLSAGSTTGQAALLDARCGAPASWWRAHTAAVSSLCFADASQHHLVTASMAGAMMLWDIRKVSGLLSSPASSKAPFSPALVHTFPEQRDSVEGLVPLEGAVISWAGALVSLASLQAPHHTSASPLQSEGDSSSRGSSNVALAGLALLPVCRLLLLADDAGRIRVCR</sequence>
<evidence type="ECO:0000313" key="4">
    <source>
        <dbReference type="EMBL" id="KAK9789958.1"/>
    </source>
</evidence>
<dbReference type="InterPro" id="IPR000409">
    <property type="entry name" value="BEACH_dom"/>
</dbReference>